<dbReference type="EMBL" id="WUAV01000004">
    <property type="protein sequence ID" value="KAF1755758.1"/>
    <property type="molecule type" value="Genomic_DNA"/>
</dbReference>
<dbReference type="RefSeq" id="XP_053583693.1">
    <property type="nucleotide sequence ID" value="XM_053728921.1"/>
</dbReference>
<comment type="caution">
    <text evidence="1">The sequence shown here is derived from an EMBL/GenBank/DDBJ whole genome shotgun (WGS) entry which is preliminary data.</text>
</comment>
<protein>
    <submittedName>
        <fullName evidence="1">Uncharacterized protein</fullName>
    </submittedName>
</protein>
<dbReference type="CTD" id="78775386"/>
<dbReference type="Proteomes" id="UP000483820">
    <property type="component" value="Chromosome IV"/>
</dbReference>
<dbReference type="GeneID" id="78775386"/>
<gene>
    <name evidence="1" type="ORF">GCK72_012208</name>
</gene>
<dbReference type="KEGG" id="crq:GCK72_012208"/>
<dbReference type="AlphaFoldDB" id="A0A6A5GKD1"/>
<proteinExistence type="predicted"/>
<name>A0A6A5GKD1_CAERE</name>
<evidence type="ECO:0000313" key="1">
    <source>
        <dbReference type="EMBL" id="KAF1755758.1"/>
    </source>
</evidence>
<accession>A0A6A5GKD1</accession>
<organism evidence="1 2">
    <name type="scientific">Caenorhabditis remanei</name>
    <name type="common">Caenorhabditis vulgaris</name>
    <dbReference type="NCBI Taxonomy" id="31234"/>
    <lineage>
        <taxon>Eukaryota</taxon>
        <taxon>Metazoa</taxon>
        <taxon>Ecdysozoa</taxon>
        <taxon>Nematoda</taxon>
        <taxon>Chromadorea</taxon>
        <taxon>Rhabditida</taxon>
        <taxon>Rhabditina</taxon>
        <taxon>Rhabditomorpha</taxon>
        <taxon>Rhabditoidea</taxon>
        <taxon>Rhabditidae</taxon>
        <taxon>Peloderinae</taxon>
        <taxon>Caenorhabditis</taxon>
    </lineage>
</organism>
<sequence>MEDYVALILNPVVSRIGCASMAEICHVKVWDCVQEITHVETLDVDTICLLNFSEDPRRVERNYGHVGSQCPKESEDGLCLPMEQGTCKH</sequence>
<evidence type="ECO:0000313" key="2">
    <source>
        <dbReference type="Proteomes" id="UP000483820"/>
    </source>
</evidence>
<reference evidence="1 2" key="1">
    <citation type="submission" date="2019-12" db="EMBL/GenBank/DDBJ databases">
        <title>Chromosome-level assembly of the Caenorhabditis remanei genome.</title>
        <authorList>
            <person name="Teterina A.A."/>
            <person name="Willis J.H."/>
            <person name="Phillips P.C."/>
        </authorList>
    </citation>
    <scope>NUCLEOTIDE SEQUENCE [LARGE SCALE GENOMIC DNA]</scope>
    <source>
        <strain evidence="1 2">PX506</strain>
        <tissue evidence="1">Whole organism</tissue>
    </source>
</reference>